<reference evidence="1" key="1">
    <citation type="submission" date="2016-07" db="EMBL/GenBank/DDBJ databases">
        <authorList>
            <person name="Bretaudeau A."/>
        </authorList>
    </citation>
    <scope>NUCLEOTIDE SEQUENCE</scope>
    <source>
        <strain evidence="1">Rice</strain>
        <tissue evidence="1">Whole body</tissue>
    </source>
</reference>
<dbReference type="AlphaFoldDB" id="A0A2H1V802"/>
<sequence length="135" mass="15349">MATLAHDDTSVPRCLDMCPVYGNRLTPYYTGLSYNTNSEKVGVHCIAAIHDVMCTSAYPFGNKRRDVMTPTEPYALVLEPTATTRSSRGLSSRKRTKSVCRQRRLVYAPRTTFKNDREIHDFVKNIFLIQTIVTK</sequence>
<evidence type="ECO:0000313" key="1">
    <source>
        <dbReference type="EMBL" id="SOQ36978.1"/>
    </source>
</evidence>
<organism evidence="1">
    <name type="scientific">Spodoptera frugiperda</name>
    <name type="common">Fall armyworm</name>
    <dbReference type="NCBI Taxonomy" id="7108"/>
    <lineage>
        <taxon>Eukaryota</taxon>
        <taxon>Metazoa</taxon>
        <taxon>Ecdysozoa</taxon>
        <taxon>Arthropoda</taxon>
        <taxon>Hexapoda</taxon>
        <taxon>Insecta</taxon>
        <taxon>Pterygota</taxon>
        <taxon>Neoptera</taxon>
        <taxon>Endopterygota</taxon>
        <taxon>Lepidoptera</taxon>
        <taxon>Glossata</taxon>
        <taxon>Ditrysia</taxon>
        <taxon>Noctuoidea</taxon>
        <taxon>Noctuidae</taxon>
        <taxon>Amphipyrinae</taxon>
        <taxon>Spodoptera</taxon>
    </lineage>
</organism>
<proteinExistence type="predicted"/>
<name>A0A2H1V802_SPOFR</name>
<protein>
    <submittedName>
        <fullName evidence="1">SFRICE_028185</fullName>
    </submittedName>
</protein>
<dbReference type="EMBL" id="ODYU01001159">
    <property type="protein sequence ID" value="SOQ36978.1"/>
    <property type="molecule type" value="Genomic_DNA"/>
</dbReference>
<accession>A0A2H1V802</accession>
<gene>
    <name evidence="1" type="ORF">SFRICE_028185</name>
</gene>